<evidence type="ECO:0000256" key="1">
    <source>
        <dbReference type="ARBA" id="ARBA00004141"/>
    </source>
</evidence>
<evidence type="ECO:0000313" key="9">
    <source>
        <dbReference type="Proteomes" id="UP001430584"/>
    </source>
</evidence>
<feature type="transmembrane region" description="Helical" evidence="6">
    <location>
        <begin position="319"/>
        <end position="341"/>
    </location>
</feature>
<feature type="transmembrane region" description="Helical" evidence="6">
    <location>
        <begin position="295"/>
        <end position="313"/>
    </location>
</feature>
<comment type="subcellular location">
    <subcellularLocation>
        <location evidence="1">Membrane</location>
        <topology evidence="1">Multi-pass membrane protein</topology>
    </subcellularLocation>
</comment>
<reference evidence="8 9" key="1">
    <citation type="submission" date="2024-02" db="EMBL/GenBank/DDBJ databases">
        <title>De novo assembly and annotation of 12 fungi associated with fruit tree decline syndrome in Ontario, Canada.</title>
        <authorList>
            <person name="Sulman M."/>
            <person name="Ellouze W."/>
            <person name="Ilyukhin E."/>
        </authorList>
    </citation>
    <scope>NUCLEOTIDE SEQUENCE [LARGE SCALE GENOMIC DNA]</scope>
    <source>
        <strain evidence="8 9">FDS-637</strain>
    </source>
</reference>
<dbReference type="InterPro" id="IPR004841">
    <property type="entry name" value="AA-permease/SLC12A_dom"/>
</dbReference>
<feature type="transmembrane region" description="Helical" evidence="6">
    <location>
        <begin position="673"/>
        <end position="691"/>
    </location>
</feature>
<feature type="transmembrane region" description="Helical" evidence="6">
    <location>
        <begin position="268"/>
        <end position="288"/>
    </location>
</feature>
<dbReference type="PROSITE" id="PS00217">
    <property type="entry name" value="SUGAR_TRANSPORT_2"/>
    <property type="match status" value="1"/>
</dbReference>
<feature type="transmembrane region" description="Helical" evidence="6">
    <location>
        <begin position="353"/>
        <end position="374"/>
    </location>
</feature>
<feature type="transmembrane region" description="Helical" evidence="6">
    <location>
        <begin position="100"/>
        <end position="123"/>
    </location>
</feature>
<feature type="transmembrane region" description="Helical" evidence="6">
    <location>
        <begin position="570"/>
        <end position="591"/>
    </location>
</feature>
<organism evidence="8 9">
    <name type="scientific">Diplodia seriata</name>
    <dbReference type="NCBI Taxonomy" id="420778"/>
    <lineage>
        <taxon>Eukaryota</taxon>
        <taxon>Fungi</taxon>
        <taxon>Dikarya</taxon>
        <taxon>Ascomycota</taxon>
        <taxon>Pezizomycotina</taxon>
        <taxon>Dothideomycetes</taxon>
        <taxon>Dothideomycetes incertae sedis</taxon>
        <taxon>Botryosphaeriales</taxon>
        <taxon>Botryosphaeriaceae</taxon>
        <taxon>Diplodia</taxon>
    </lineage>
</organism>
<comment type="similarity">
    <text evidence="2">Belongs to the major facilitator superfamily. Sugar transporter (TC 2.A.1.1) family.</text>
</comment>
<evidence type="ECO:0000256" key="5">
    <source>
        <dbReference type="ARBA" id="ARBA00023136"/>
    </source>
</evidence>
<dbReference type="Gene3D" id="1.20.1250.20">
    <property type="entry name" value="MFS general substrate transporter like domains"/>
    <property type="match status" value="1"/>
</dbReference>
<feature type="transmembrane region" description="Helical" evidence="6">
    <location>
        <begin position="239"/>
        <end position="256"/>
    </location>
</feature>
<dbReference type="InterPro" id="IPR050360">
    <property type="entry name" value="MFS_Sugar_Transporters"/>
</dbReference>
<feature type="transmembrane region" description="Helical" evidence="6">
    <location>
        <begin position="191"/>
        <end position="210"/>
    </location>
</feature>
<evidence type="ECO:0000256" key="6">
    <source>
        <dbReference type="SAM" id="Phobius"/>
    </source>
</evidence>
<dbReference type="PANTHER" id="PTHR48022">
    <property type="entry name" value="PLASTIDIC GLUCOSE TRANSPORTER 4"/>
    <property type="match status" value="1"/>
</dbReference>
<dbReference type="EMBL" id="JAJVCZ030000003">
    <property type="protein sequence ID" value="KAL0261672.1"/>
    <property type="molecule type" value="Genomic_DNA"/>
</dbReference>
<dbReference type="InterPro" id="IPR005829">
    <property type="entry name" value="Sugar_transporter_CS"/>
</dbReference>
<feature type="transmembrane region" description="Helical" evidence="6">
    <location>
        <begin position="144"/>
        <end position="160"/>
    </location>
</feature>
<feature type="transmembrane region" description="Helical" evidence="6">
    <location>
        <begin position="637"/>
        <end position="661"/>
    </location>
</feature>
<keyword evidence="3 6" id="KW-0812">Transmembrane</keyword>
<evidence type="ECO:0000256" key="2">
    <source>
        <dbReference type="ARBA" id="ARBA00010992"/>
    </source>
</evidence>
<dbReference type="InterPro" id="IPR005828">
    <property type="entry name" value="MFS_sugar_transport-like"/>
</dbReference>
<dbReference type="Pfam" id="PF00083">
    <property type="entry name" value="Sugar_tr"/>
    <property type="match status" value="1"/>
</dbReference>
<feature type="domain" description="Major facilitator superfamily (MFS) profile" evidence="7">
    <location>
        <begin position="218"/>
        <end position="695"/>
    </location>
</feature>
<evidence type="ECO:0000256" key="4">
    <source>
        <dbReference type="ARBA" id="ARBA00022989"/>
    </source>
</evidence>
<comment type="caution">
    <text evidence="8">The sequence shown here is derived from an EMBL/GenBank/DDBJ whole genome shotgun (WGS) entry which is preliminary data.</text>
</comment>
<evidence type="ECO:0000259" key="7">
    <source>
        <dbReference type="PROSITE" id="PS50850"/>
    </source>
</evidence>
<dbReference type="InterPro" id="IPR020846">
    <property type="entry name" value="MFS_dom"/>
</dbReference>
<dbReference type="Proteomes" id="UP001430584">
    <property type="component" value="Unassembled WGS sequence"/>
</dbReference>
<dbReference type="GeneID" id="92007187"/>
<dbReference type="RefSeq" id="XP_066634701.1">
    <property type="nucleotide sequence ID" value="XM_066774582.1"/>
</dbReference>
<keyword evidence="5 6" id="KW-0472">Membrane</keyword>
<proteinExistence type="inferred from homology"/>
<sequence length="752" mass="82085">MTVAFPVSGNFVNYAQRWLDPSLAFAAGFAEWLVTVFMVFVVGLFLLPNRYFAYYEYFAGLLKIIGLTIVIIVSIVIIAGGGPTGRVHNGEYWRTLPIKGFSNCALLALWAVGDQVFVGILAGEAETPRISMGRATKLIPYRNALLYMLSIVLCTLMVPMNDDRLFGGSGSAASPFVVAMNDAGISGVPDFFNVVIMVGIAGVAVESVYLSSRVLRSMAEQELIPRFLAGVDSRGRPRWSLAITLAVATMLTYINLSNTGAEGTFQQLITSLLTLGSFISSLTAGVFAHFYGRKTALWTACVLNAVACIIQIATENKEAVYVGRLILGFANGFLVTFSNIYTSEASPAHLRAVMVALFAYWYVQPSAMILPFQFHTHRRRRTLKCADLERVNIGSIVGAAVTNAVKNRLDKASYQIPIGTLFIVPLFLAVGLLFVPESPRYLLNKGKTDQARRALEALRGDSLSVEHLELEWAEMVKGIEEEKRLATTVGMLDMFRNSDLRRTLLCYGMIACQTASGVWFLISYATYFMIVGGLGVDEAFKFSVMNTCLGFVGVNVGMFAMRHLVGRRSILMLGATFCGCCMLALAIAASAAAGSTVVLRDCLIAFTALFQFGYNACVGAASYPVATELVSTRLRSWTVGTATSLGYFLAWLTAFCTPYFINPENLNWGAKYGYIWAAANFLCVGFFFFCMPELKGRTLEEIDELFLNSVSVSNFSKYRTTIGDAAARDIKDHAGLPGQKSGGATEHVERVQ</sequence>
<feature type="transmembrane region" description="Helical" evidence="6">
    <location>
        <begin position="23"/>
        <end position="47"/>
    </location>
</feature>
<gene>
    <name evidence="8" type="ORF">SLS55_003102</name>
</gene>
<dbReference type="SUPFAM" id="SSF103473">
    <property type="entry name" value="MFS general substrate transporter"/>
    <property type="match status" value="1"/>
</dbReference>
<dbReference type="PANTHER" id="PTHR48022:SF10">
    <property type="entry name" value="MAJOR FACILITATOR SUPERFAMILY (MFS) PROFILE DOMAIN-CONTAINING PROTEIN"/>
    <property type="match status" value="1"/>
</dbReference>
<keyword evidence="9" id="KW-1185">Reference proteome</keyword>
<feature type="transmembrane region" description="Helical" evidence="6">
    <location>
        <begin position="542"/>
        <end position="561"/>
    </location>
</feature>
<keyword evidence="4 6" id="KW-1133">Transmembrane helix</keyword>
<evidence type="ECO:0000313" key="8">
    <source>
        <dbReference type="EMBL" id="KAL0261672.1"/>
    </source>
</evidence>
<evidence type="ECO:0000256" key="3">
    <source>
        <dbReference type="ARBA" id="ARBA00022692"/>
    </source>
</evidence>
<dbReference type="Pfam" id="PF00324">
    <property type="entry name" value="AA_permease"/>
    <property type="match status" value="1"/>
</dbReference>
<feature type="transmembrane region" description="Helical" evidence="6">
    <location>
        <begin position="603"/>
        <end position="625"/>
    </location>
</feature>
<feature type="transmembrane region" description="Helical" evidence="6">
    <location>
        <begin position="59"/>
        <end position="80"/>
    </location>
</feature>
<feature type="transmembrane region" description="Helical" evidence="6">
    <location>
        <begin position="504"/>
        <end position="530"/>
    </location>
</feature>
<dbReference type="InterPro" id="IPR036259">
    <property type="entry name" value="MFS_trans_sf"/>
</dbReference>
<accession>A0ABR3CM15</accession>
<name>A0ABR3CM15_9PEZI</name>
<protein>
    <recommendedName>
        <fullName evidence="7">Major facilitator superfamily (MFS) profile domain-containing protein</fullName>
    </recommendedName>
</protein>
<dbReference type="PROSITE" id="PS50850">
    <property type="entry name" value="MFS"/>
    <property type="match status" value="1"/>
</dbReference>
<feature type="transmembrane region" description="Helical" evidence="6">
    <location>
        <begin position="414"/>
        <end position="435"/>
    </location>
</feature>